<dbReference type="EMBL" id="RBPQ01000117">
    <property type="protein sequence ID" value="RMO28294.1"/>
    <property type="molecule type" value="Genomic_DNA"/>
</dbReference>
<dbReference type="Proteomes" id="UP000276886">
    <property type="component" value="Unassembled WGS sequence"/>
</dbReference>
<feature type="domain" description="Putative conjugal transfer nickase/helicase TraI C-terminal" evidence="3">
    <location>
        <begin position="522"/>
        <end position="644"/>
    </location>
</feature>
<dbReference type="Pfam" id="PF07515">
    <property type="entry name" value="TraI_2_C"/>
    <property type="match status" value="1"/>
</dbReference>
<keyword evidence="4" id="KW-0012">Acyltransferase</keyword>
<sequence>MSPIEQKAHHDFIMGTSMLSFFQRRKTSPTTPSNAAGFTKPESADALLSTPRRRQLIENIWQRTSLPRTQFDTLYVQAFKSYAALVQHLPASENHHHAYHGGMLDHGLEIVAYALKIRQMYLLPIGAPPESQAAQSEAWSAASAYGALVHDLGKIAVDVKVELADGTTWHPWHGPLDQPYRFKYVKGRDYRLHGAASSLIYANVIPAKALDWLSGFPELWTQLVFAFAGQYEHADILGEIVSQADQASVAQELGGNPGRAMSAPKQSIQRQLAEGLRMLISEKFKLNQPDGPSDGWLTQDGLWLVSKPAVDQLRAHLLSQGIEHIPTSNAPMFNLLQDQAIIQPNGEGKAIWKANIDNGRGWKNTLTLLKIAPALIWPNATERPEAYTGTLTVEAAGPVEEVEQALVGAAEPLSVDNNKKIPAAVNQTAQQSSQKQAPAPVKDFDALDELLDLFPDPVPAAPTALVQSGPESTDDDQIPFSLPTKPPARLSQPKLAEADIPVFETTPATDTAKNSTDSAPNHGTNFLTWLKGGVISHRIIINDAKARIHTVDSTAFLVSPDIFKRYALEHPAIEHEAKERDLEAWQLVQRSFEKLKKHRKTPAGLNIWTCLVKGPRKSKQLRGYLLLEPTDVFSEVPYDNPVVSLADLADKEASE</sequence>
<organism evidence="4 5">
    <name type="scientific">Pseudomonas syringae pv. pisi</name>
    <dbReference type="NCBI Taxonomy" id="59510"/>
    <lineage>
        <taxon>Bacteria</taxon>
        <taxon>Pseudomonadati</taxon>
        <taxon>Pseudomonadota</taxon>
        <taxon>Gammaproteobacteria</taxon>
        <taxon>Pseudomonadales</taxon>
        <taxon>Pseudomonadaceae</taxon>
        <taxon>Pseudomonas</taxon>
        <taxon>Pseudomonas syringae</taxon>
    </lineage>
</organism>
<dbReference type="Gene3D" id="1.10.3210.40">
    <property type="match status" value="1"/>
</dbReference>
<feature type="region of interest" description="Disordered" evidence="1">
    <location>
        <begin position="459"/>
        <end position="489"/>
    </location>
</feature>
<dbReference type="NCBIfam" id="TIGR03760">
    <property type="entry name" value="ICE_TraI_Pfluor"/>
    <property type="match status" value="1"/>
</dbReference>
<evidence type="ECO:0000313" key="4">
    <source>
        <dbReference type="EMBL" id="RMO28294.1"/>
    </source>
</evidence>
<dbReference type="GO" id="GO:0016746">
    <property type="term" value="F:acyltransferase activity"/>
    <property type="evidence" value="ECO:0007669"/>
    <property type="project" value="UniProtKB-KW"/>
</dbReference>
<dbReference type="InterPro" id="IPR022391">
    <property type="entry name" value="ICE_relaxase_PFGI-1"/>
</dbReference>
<feature type="domain" description="Uncharacterised" evidence="2">
    <location>
        <begin position="37"/>
        <end position="351"/>
    </location>
</feature>
<dbReference type="Gene3D" id="2.40.10.200">
    <property type="entry name" value="STY4665 C-terminal domain-like"/>
    <property type="match status" value="1"/>
</dbReference>
<evidence type="ECO:0000259" key="3">
    <source>
        <dbReference type="Pfam" id="PF07515"/>
    </source>
</evidence>
<gene>
    <name evidence="4" type="ORF">ALQ44_100217</name>
</gene>
<name>A0A3M3U544_PSESJ</name>
<reference evidence="4 5" key="1">
    <citation type="submission" date="2018-08" db="EMBL/GenBank/DDBJ databases">
        <title>Recombination of ecologically and evolutionarily significant loci maintains genetic cohesion in the Pseudomonas syringae species complex.</title>
        <authorList>
            <person name="Dillon M."/>
            <person name="Thakur S."/>
            <person name="Almeida R.N.D."/>
            <person name="Weir B.S."/>
            <person name="Guttman D.S."/>
        </authorList>
    </citation>
    <scope>NUCLEOTIDE SEQUENCE [LARGE SCALE GENOMIC DNA]</scope>
    <source>
        <strain evidence="4 5">ICMP 2788</strain>
    </source>
</reference>
<accession>A0A3M3U544</accession>
<evidence type="ECO:0000313" key="5">
    <source>
        <dbReference type="Proteomes" id="UP000276886"/>
    </source>
</evidence>
<evidence type="ECO:0000256" key="1">
    <source>
        <dbReference type="SAM" id="MobiDB-lite"/>
    </source>
</evidence>
<dbReference type="InterPro" id="IPR011119">
    <property type="entry name" value="Unchr_helicase_relaxase_TraI"/>
</dbReference>
<dbReference type="InterPro" id="IPR036388">
    <property type="entry name" value="WH-like_DNA-bd_sf"/>
</dbReference>
<keyword evidence="4" id="KW-0808">Transferase</keyword>
<dbReference type="Pfam" id="PF07514">
    <property type="entry name" value="TraI_2"/>
    <property type="match status" value="1"/>
</dbReference>
<protein>
    <submittedName>
        <fullName evidence="4">Pyruvate/2-oxoglutarate dehydrogenase complex dihydrolipoamide acyltransferase E2 component</fullName>
    </submittedName>
</protein>
<dbReference type="NCBIfam" id="NF041494">
    <property type="entry name" value="MobH"/>
    <property type="match status" value="1"/>
</dbReference>
<comment type="caution">
    <text evidence="4">The sequence shown here is derived from an EMBL/GenBank/DDBJ whole genome shotgun (WGS) entry which is preliminary data.</text>
</comment>
<dbReference type="AlphaFoldDB" id="A0A3M3U544"/>
<dbReference type="InterPro" id="IPR036390">
    <property type="entry name" value="WH_DNA-bd_sf"/>
</dbReference>
<dbReference type="Gene3D" id="1.10.10.10">
    <property type="entry name" value="Winged helix-like DNA-binding domain superfamily/Winged helix DNA-binding domain"/>
    <property type="match status" value="1"/>
</dbReference>
<feature type="region of interest" description="Disordered" evidence="1">
    <location>
        <begin position="24"/>
        <end position="44"/>
    </location>
</feature>
<keyword evidence="4" id="KW-0670">Pyruvate</keyword>
<proteinExistence type="predicted"/>
<dbReference type="SUPFAM" id="SSF46785">
    <property type="entry name" value="Winged helix' DNA-binding domain"/>
    <property type="match status" value="1"/>
</dbReference>
<evidence type="ECO:0000259" key="2">
    <source>
        <dbReference type="Pfam" id="PF07514"/>
    </source>
</evidence>
<dbReference type="InterPro" id="IPR011093">
    <property type="entry name" value="TraI_2_C"/>
</dbReference>